<dbReference type="EMBL" id="CP109527">
    <property type="protein sequence ID" value="WTY33821.1"/>
    <property type="molecule type" value="Genomic_DNA"/>
</dbReference>
<protein>
    <recommendedName>
        <fullName evidence="3">Integral membrane protein</fullName>
    </recommendedName>
</protein>
<dbReference type="Proteomes" id="UP001621418">
    <property type="component" value="Chromosome"/>
</dbReference>
<evidence type="ECO:0008006" key="3">
    <source>
        <dbReference type="Google" id="ProtNLM"/>
    </source>
</evidence>
<sequence length="355" mass="37645">MATAVKLAGDALELPGGVRVTFVRTLRLPETGTYPLPPGLGTFPLRRVADYPSTVPEEWRERGGVMLPVYQREAMWLRFSAPAPTALKVAVGKVCAVSGQPWSDTLSKDPQNYLALPEQPWLDGINSGQGTVRQFVAVPMGLGATVEGQVTGVEQWGGVQLSVHGLADAAREVWEQQQRARQQRLRAAPAPVAQPPWASSAAYGAAPYGGPTPVSAPGGPPRGAAPAGLPVARKMGLGAGGTMRQEIYADTRPVDDYRPDADGRVFVHLASAAEWQQITGEPAPPTPITAQAYAANGLPWFDYYAADADDLPPSTELADVKPTGNWLADEHPDPPIGYGLPVIPLGDNAVKDGNW</sequence>
<keyword evidence="2" id="KW-1185">Reference proteome</keyword>
<accession>A0ABZ1N1T4</accession>
<reference evidence="1 2" key="1">
    <citation type="submission" date="2022-10" db="EMBL/GenBank/DDBJ databases">
        <title>The complete genomes of actinobacterial strains from the NBC collection.</title>
        <authorList>
            <person name="Joergensen T.S."/>
            <person name="Alvarez Arevalo M."/>
            <person name="Sterndorff E.B."/>
            <person name="Faurdal D."/>
            <person name="Vuksanovic O."/>
            <person name="Mourched A.-S."/>
            <person name="Charusanti P."/>
            <person name="Shaw S."/>
            <person name="Blin K."/>
            <person name="Weber T."/>
        </authorList>
    </citation>
    <scope>NUCLEOTIDE SEQUENCE [LARGE SCALE GENOMIC DNA]</scope>
    <source>
        <strain evidence="1 2">NBC_01413</strain>
    </source>
</reference>
<gene>
    <name evidence="1" type="ORF">OG308_21070</name>
</gene>
<evidence type="ECO:0000313" key="2">
    <source>
        <dbReference type="Proteomes" id="UP001621418"/>
    </source>
</evidence>
<dbReference type="RefSeq" id="WP_364653830.1">
    <property type="nucleotide sequence ID" value="NZ_CP109527.1"/>
</dbReference>
<evidence type="ECO:0000313" key="1">
    <source>
        <dbReference type="EMBL" id="WTY33821.1"/>
    </source>
</evidence>
<name>A0ABZ1N1T4_9NOCA</name>
<proteinExistence type="predicted"/>
<organism evidence="1 2">
    <name type="scientific">Nocardia salmonicida</name>
    <dbReference type="NCBI Taxonomy" id="53431"/>
    <lineage>
        <taxon>Bacteria</taxon>
        <taxon>Bacillati</taxon>
        <taxon>Actinomycetota</taxon>
        <taxon>Actinomycetes</taxon>
        <taxon>Mycobacteriales</taxon>
        <taxon>Nocardiaceae</taxon>
        <taxon>Nocardia</taxon>
    </lineage>
</organism>